<keyword evidence="2" id="KW-1185">Reference proteome</keyword>
<accession>A0A0C2JLE6</accession>
<dbReference type="Proteomes" id="UP000031675">
    <property type="component" value="Unassembled WGS sequence"/>
</dbReference>
<name>A0A0C2JLE6_9ACTN</name>
<comment type="caution">
    <text evidence="1">The sequence shown here is derived from an EMBL/GenBank/DDBJ whole genome shotgun (WGS) entry which is preliminary data.</text>
</comment>
<evidence type="ECO:0000313" key="2">
    <source>
        <dbReference type="Proteomes" id="UP000031675"/>
    </source>
</evidence>
<proteinExistence type="predicted"/>
<organism evidence="1 2">
    <name type="scientific">Streptomonospora alba</name>
    <dbReference type="NCBI Taxonomy" id="183763"/>
    <lineage>
        <taxon>Bacteria</taxon>
        <taxon>Bacillati</taxon>
        <taxon>Actinomycetota</taxon>
        <taxon>Actinomycetes</taxon>
        <taxon>Streptosporangiales</taxon>
        <taxon>Nocardiopsidaceae</taxon>
        <taxon>Streptomonospora</taxon>
    </lineage>
</organism>
<gene>
    <name evidence="1" type="ORF">LP52_18245</name>
</gene>
<evidence type="ECO:0000313" key="1">
    <source>
        <dbReference type="EMBL" id="KIH97642.1"/>
    </source>
</evidence>
<sequence>MGSHVVACEHDPSVDLLLADQLQVVSSAPLLISITNFVLDPVGLPSFVAYLAQAYVFVKPEKGRDLLFCECSCISTVPHSLSLV</sequence>
<dbReference type="EMBL" id="JROO01000034">
    <property type="protein sequence ID" value="KIH97642.1"/>
    <property type="molecule type" value="Genomic_DNA"/>
</dbReference>
<reference evidence="2" key="1">
    <citation type="journal article" date="2015" name="Chem. Biol.">
        <title>Structure, bioactivity, and resistance mechanism of streptomonomicin, an unusual lasso Peptide from an understudied halophilic actinomycete.</title>
        <authorList>
            <person name="Metelev M."/>
            <person name="Tietz J.I."/>
            <person name="Melby J.O."/>
            <person name="Blair P.M."/>
            <person name="Zhu L."/>
            <person name="Livnat I."/>
            <person name="Severinov K."/>
            <person name="Mitchell D.A."/>
        </authorList>
    </citation>
    <scope>NUCLEOTIDE SEQUENCE [LARGE SCALE GENOMIC DNA]</scope>
    <source>
        <strain evidence="2">YIM 90003</strain>
    </source>
</reference>
<dbReference type="AlphaFoldDB" id="A0A0C2JLE6"/>
<protein>
    <submittedName>
        <fullName evidence="1">Uncharacterized protein</fullName>
    </submittedName>
</protein>